<dbReference type="GO" id="GO:0000398">
    <property type="term" value="P:mRNA splicing, via spliceosome"/>
    <property type="evidence" value="ECO:0007669"/>
    <property type="project" value="UniProtKB-UniRule"/>
</dbReference>
<dbReference type="InterPro" id="IPR001163">
    <property type="entry name" value="Sm_dom_euk/arc"/>
</dbReference>
<keyword evidence="6 9" id="KW-0508">mRNA splicing</keyword>
<dbReference type="InterPro" id="IPR047575">
    <property type="entry name" value="Sm"/>
</dbReference>
<dbReference type="AlphaFoldDB" id="A0A9P8Q7E6"/>
<evidence type="ECO:0000313" key="12">
    <source>
        <dbReference type="Proteomes" id="UP000774326"/>
    </source>
</evidence>
<reference evidence="11" key="1">
    <citation type="journal article" date="2021" name="Open Biol.">
        <title>Shared evolutionary footprints suggest mitochondrial oxidative damage underlies multiple complex I losses in fungi.</title>
        <authorList>
            <person name="Schikora-Tamarit M.A."/>
            <person name="Marcet-Houben M."/>
            <person name="Nosek J."/>
            <person name="Gabaldon T."/>
        </authorList>
    </citation>
    <scope>NUCLEOTIDE SEQUENCE</scope>
    <source>
        <strain evidence="11">CBS2887</strain>
    </source>
</reference>
<evidence type="ECO:0000256" key="6">
    <source>
        <dbReference type="ARBA" id="ARBA00023187"/>
    </source>
</evidence>
<dbReference type="InterPro" id="IPR034105">
    <property type="entry name" value="Lsm3"/>
</dbReference>
<evidence type="ECO:0000256" key="3">
    <source>
        <dbReference type="ARBA" id="ARBA00022664"/>
    </source>
</evidence>
<evidence type="ECO:0000256" key="9">
    <source>
        <dbReference type="RuleBase" id="RU365046"/>
    </source>
</evidence>
<proteinExistence type="inferred from homology"/>
<keyword evidence="5 9" id="KW-0694">RNA-binding</keyword>
<evidence type="ECO:0000256" key="1">
    <source>
        <dbReference type="ARBA" id="ARBA00004123"/>
    </source>
</evidence>
<comment type="function">
    <text evidence="9">Binds specifically to the 3'-terminal U-tract of U6 snRNA.</text>
</comment>
<keyword evidence="3 9" id="KW-0507">mRNA processing</keyword>
<dbReference type="GO" id="GO:0003723">
    <property type="term" value="F:RNA binding"/>
    <property type="evidence" value="ECO:0007669"/>
    <property type="project" value="UniProtKB-UniRule"/>
</dbReference>
<comment type="caution">
    <text evidence="11">The sequence shown here is derived from an EMBL/GenBank/DDBJ whole genome shotgun (WGS) entry which is preliminary data.</text>
</comment>
<reference evidence="11" key="2">
    <citation type="submission" date="2021-01" db="EMBL/GenBank/DDBJ databases">
        <authorList>
            <person name="Schikora-Tamarit M.A."/>
        </authorList>
    </citation>
    <scope>NUCLEOTIDE SEQUENCE</scope>
    <source>
        <strain evidence="11">CBS2887</strain>
    </source>
</reference>
<dbReference type="InterPro" id="IPR040002">
    <property type="entry name" value="Sm-like_LSM3"/>
</dbReference>
<sequence length="87" mass="9687">MSDSKSEPLDLFKVLLDEKVHVKLRGAREITGRLHAYDSHCNIVLSDAVETIYDTDANDQLISTQKKSEVIFVRGDSVILVSSPNDV</sequence>
<comment type="similarity">
    <text evidence="2 9">Belongs to the snRNP Sm proteins family.</text>
</comment>
<dbReference type="OrthoDB" id="29543at2759"/>
<protein>
    <recommendedName>
        <fullName evidence="9">LSM complex subunit LSM3</fullName>
    </recommendedName>
</protein>
<comment type="subunit">
    <text evidence="9">LSm subunits form a heteromer with a doughnut shape.</text>
</comment>
<evidence type="ECO:0000256" key="7">
    <source>
        <dbReference type="ARBA" id="ARBA00023242"/>
    </source>
</evidence>
<gene>
    <name evidence="9" type="primary">LSM3</name>
    <name evidence="11" type="ORF">WICPIJ_003646</name>
</gene>
<evidence type="ECO:0000256" key="4">
    <source>
        <dbReference type="ARBA" id="ARBA00022728"/>
    </source>
</evidence>
<keyword evidence="8 9" id="KW-0687">Ribonucleoprotein</keyword>
<evidence type="ECO:0000256" key="5">
    <source>
        <dbReference type="ARBA" id="ARBA00022884"/>
    </source>
</evidence>
<dbReference type="Gene3D" id="2.30.30.100">
    <property type="match status" value="1"/>
</dbReference>
<evidence type="ECO:0000259" key="10">
    <source>
        <dbReference type="PROSITE" id="PS52002"/>
    </source>
</evidence>
<accession>A0A9P8Q7E6</accession>
<dbReference type="EMBL" id="JAEUBG010002048">
    <property type="protein sequence ID" value="KAH3685361.1"/>
    <property type="molecule type" value="Genomic_DNA"/>
</dbReference>
<evidence type="ECO:0000313" key="11">
    <source>
        <dbReference type="EMBL" id="KAH3685361.1"/>
    </source>
</evidence>
<keyword evidence="7 9" id="KW-0539">Nucleus</keyword>
<dbReference type="GO" id="GO:0046540">
    <property type="term" value="C:U4/U6 x U5 tri-snRNP complex"/>
    <property type="evidence" value="ECO:0007669"/>
    <property type="project" value="UniProtKB-UniRule"/>
</dbReference>
<dbReference type="Pfam" id="PF01423">
    <property type="entry name" value="LSM"/>
    <property type="match status" value="1"/>
</dbReference>
<dbReference type="InterPro" id="IPR010920">
    <property type="entry name" value="LSM_dom_sf"/>
</dbReference>
<dbReference type="Proteomes" id="UP000774326">
    <property type="component" value="Unassembled WGS sequence"/>
</dbReference>
<dbReference type="CDD" id="cd01730">
    <property type="entry name" value="LSm3"/>
    <property type="match status" value="1"/>
</dbReference>
<keyword evidence="4 9" id="KW-0747">Spliceosome</keyword>
<feature type="domain" description="Sm" evidence="10">
    <location>
        <begin position="7"/>
        <end position="87"/>
    </location>
</feature>
<organism evidence="11 12">
    <name type="scientific">Wickerhamomyces pijperi</name>
    <name type="common">Yeast</name>
    <name type="synonym">Pichia pijperi</name>
    <dbReference type="NCBI Taxonomy" id="599730"/>
    <lineage>
        <taxon>Eukaryota</taxon>
        <taxon>Fungi</taxon>
        <taxon>Dikarya</taxon>
        <taxon>Ascomycota</taxon>
        <taxon>Saccharomycotina</taxon>
        <taxon>Saccharomycetes</taxon>
        <taxon>Phaffomycetales</taxon>
        <taxon>Wickerhamomycetaceae</taxon>
        <taxon>Wickerhamomyces</taxon>
    </lineage>
</organism>
<comment type="subcellular location">
    <subcellularLocation>
        <location evidence="1 9">Nucleus</location>
    </subcellularLocation>
</comment>
<dbReference type="GO" id="GO:0005688">
    <property type="term" value="C:U6 snRNP"/>
    <property type="evidence" value="ECO:0007669"/>
    <property type="project" value="UniProtKB-UniRule"/>
</dbReference>
<evidence type="ECO:0000256" key="8">
    <source>
        <dbReference type="ARBA" id="ARBA00023274"/>
    </source>
</evidence>
<dbReference type="SUPFAM" id="SSF50182">
    <property type="entry name" value="Sm-like ribonucleoproteins"/>
    <property type="match status" value="1"/>
</dbReference>
<dbReference type="SMART" id="SM00651">
    <property type="entry name" value="Sm"/>
    <property type="match status" value="1"/>
</dbReference>
<keyword evidence="12" id="KW-1185">Reference proteome</keyword>
<name>A0A9P8Q7E6_WICPI</name>
<dbReference type="PANTHER" id="PTHR13110">
    <property type="entry name" value="U6 SNRNA-ASSOCIATED SM-LIKE PROTEIN LSM3"/>
    <property type="match status" value="1"/>
</dbReference>
<dbReference type="PROSITE" id="PS52002">
    <property type="entry name" value="SM"/>
    <property type="match status" value="1"/>
</dbReference>
<evidence type="ECO:0000256" key="2">
    <source>
        <dbReference type="ARBA" id="ARBA00006850"/>
    </source>
</evidence>
<dbReference type="GO" id="GO:0005681">
    <property type="term" value="C:spliceosomal complex"/>
    <property type="evidence" value="ECO:0007669"/>
    <property type="project" value="UniProtKB-KW"/>
</dbReference>